<feature type="region of interest" description="Disordered" evidence="1">
    <location>
        <begin position="1"/>
        <end position="61"/>
    </location>
</feature>
<feature type="compositionally biased region" description="Basic and acidic residues" evidence="1">
    <location>
        <begin position="23"/>
        <end position="33"/>
    </location>
</feature>
<evidence type="ECO:0000313" key="3">
    <source>
        <dbReference type="Proteomes" id="UP001154282"/>
    </source>
</evidence>
<dbReference type="AlphaFoldDB" id="A0AAV0RJJ2"/>
<protein>
    <submittedName>
        <fullName evidence="2">Uncharacterized protein</fullName>
    </submittedName>
</protein>
<proteinExistence type="predicted"/>
<dbReference type="PANTHER" id="PTHR37191:SF1">
    <property type="entry name" value="OS08G0112600 PROTEIN"/>
    <property type="match status" value="1"/>
</dbReference>
<keyword evidence="3" id="KW-1185">Reference proteome</keyword>
<name>A0AAV0RJJ2_9ROSI</name>
<evidence type="ECO:0000256" key="1">
    <source>
        <dbReference type="SAM" id="MobiDB-lite"/>
    </source>
</evidence>
<dbReference type="EMBL" id="CAMGYJ010000011">
    <property type="protein sequence ID" value="CAI0556719.1"/>
    <property type="molecule type" value="Genomic_DNA"/>
</dbReference>
<dbReference type="GO" id="GO:0009941">
    <property type="term" value="C:chloroplast envelope"/>
    <property type="evidence" value="ECO:0007669"/>
    <property type="project" value="TreeGrafter"/>
</dbReference>
<sequence length="153" mass="17689">MAKGKKELLSKAPWRGDDDDGEADKFKDAELKVTKQPGSDAKMHLPRKKNGRPSDYDEDDDQLEIDPELRYSFHRNYQFLQRVFSIDTIVKPLPPAMAYNASRNLSFFTRIFTQFFGKSWTWFHILSINHPEGIANAQKSLGLGQEEKARNVR</sequence>
<evidence type="ECO:0000313" key="2">
    <source>
        <dbReference type="EMBL" id="CAI0556719.1"/>
    </source>
</evidence>
<organism evidence="2 3">
    <name type="scientific">Linum tenue</name>
    <dbReference type="NCBI Taxonomy" id="586396"/>
    <lineage>
        <taxon>Eukaryota</taxon>
        <taxon>Viridiplantae</taxon>
        <taxon>Streptophyta</taxon>
        <taxon>Embryophyta</taxon>
        <taxon>Tracheophyta</taxon>
        <taxon>Spermatophyta</taxon>
        <taxon>Magnoliopsida</taxon>
        <taxon>eudicotyledons</taxon>
        <taxon>Gunneridae</taxon>
        <taxon>Pentapetalae</taxon>
        <taxon>rosids</taxon>
        <taxon>fabids</taxon>
        <taxon>Malpighiales</taxon>
        <taxon>Linaceae</taxon>
        <taxon>Linum</taxon>
    </lineage>
</organism>
<accession>A0AAV0RJJ2</accession>
<gene>
    <name evidence="2" type="ORF">LITE_LOCUS48066</name>
</gene>
<dbReference type="Proteomes" id="UP001154282">
    <property type="component" value="Unassembled WGS sequence"/>
</dbReference>
<reference evidence="2" key="1">
    <citation type="submission" date="2022-08" db="EMBL/GenBank/DDBJ databases">
        <authorList>
            <person name="Gutierrez-Valencia J."/>
        </authorList>
    </citation>
    <scope>NUCLEOTIDE SEQUENCE</scope>
</reference>
<comment type="caution">
    <text evidence="2">The sequence shown here is derived from an EMBL/GenBank/DDBJ whole genome shotgun (WGS) entry which is preliminary data.</text>
</comment>
<dbReference type="PANTHER" id="PTHR37191">
    <property type="entry name" value="ZINC FINGER/BTB DOMAIN PROTEIN"/>
    <property type="match status" value="1"/>
</dbReference>